<dbReference type="InterPro" id="IPR028082">
    <property type="entry name" value="Peripla_BP_I"/>
</dbReference>
<dbReference type="SUPFAM" id="SSF53822">
    <property type="entry name" value="Periplasmic binding protein-like I"/>
    <property type="match status" value="1"/>
</dbReference>
<reference evidence="1" key="1">
    <citation type="submission" date="2016-10" db="EMBL/GenBank/DDBJ databases">
        <title>Sequence of Gallionella enrichment culture.</title>
        <authorList>
            <person name="Poehlein A."/>
            <person name="Muehling M."/>
            <person name="Daniel R."/>
        </authorList>
    </citation>
    <scope>NUCLEOTIDE SEQUENCE</scope>
</reference>
<dbReference type="AlphaFoldDB" id="A0A1J5PIQ7"/>
<dbReference type="EMBL" id="MLJW01007550">
    <property type="protein sequence ID" value="OIQ65163.1"/>
    <property type="molecule type" value="Genomic_DNA"/>
</dbReference>
<accession>A0A1J5PIQ7</accession>
<evidence type="ECO:0008006" key="2">
    <source>
        <dbReference type="Google" id="ProtNLM"/>
    </source>
</evidence>
<sequence>MTVGKALFFPATVPSLPNNLGQGLAFATWWGPTFPYKSSLDGTTPATWIKKFQASKEGKGLTWNMATGLNYSLFEIANAAFKKAGNPKNKAAVNAAVGTLNMMTLSGKLDFTHGPVPGIATIPTVMGQWEKTKAGKWQWVVVDNTLYPAVPVARKLKPLS</sequence>
<comment type="caution">
    <text evidence="1">The sequence shown here is derived from an EMBL/GenBank/DDBJ whole genome shotgun (WGS) entry which is preliminary data.</text>
</comment>
<protein>
    <recommendedName>
        <fullName evidence="2">Leucine-binding protein domain-containing protein</fullName>
    </recommendedName>
</protein>
<name>A0A1J5PIQ7_9ZZZZ</name>
<evidence type="ECO:0000313" key="1">
    <source>
        <dbReference type="EMBL" id="OIQ65163.1"/>
    </source>
</evidence>
<proteinExistence type="predicted"/>
<dbReference type="Gene3D" id="3.40.50.2300">
    <property type="match status" value="1"/>
</dbReference>
<gene>
    <name evidence="1" type="ORF">GALL_532820</name>
</gene>
<organism evidence="1">
    <name type="scientific">mine drainage metagenome</name>
    <dbReference type="NCBI Taxonomy" id="410659"/>
    <lineage>
        <taxon>unclassified sequences</taxon>
        <taxon>metagenomes</taxon>
        <taxon>ecological metagenomes</taxon>
    </lineage>
</organism>